<dbReference type="SMART" id="SM00967">
    <property type="entry name" value="SpoU_sub_bind"/>
    <property type="match status" value="1"/>
</dbReference>
<dbReference type="Gene3D" id="3.30.1330.30">
    <property type="match status" value="1"/>
</dbReference>
<accession>A0A0S4M1R0</accession>
<dbReference type="InterPro" id="IPR029064">
    <property type="entry name" value="Ribosomal_eL30-like_sf"/>
</dbReference>
<dbReference type="InterPro" id="IPR004441">
    <property type="entry name" value="rRNA_MeTrfase_TrmH"/>
</dbReference>
<dbReference type="Pfam" id="PF00588">
    <property type="entry name" value="SpoU_methylase"/>
    <property type="match status" value="1"/>
</dbReference>
<dbReference type="PATRIC" id="fig|1561003.3.peg.912"/>
<evidence type="ECO:0000313" key="6">
    <source>
        <dbReference type="Proteomes" id="UP000198651"/>
    </source>
</evidence>
<dbReference type="InterPro" id="IPR029028">
    <property type="entry name" value="Alpha/beta_knot_MTases"/>
</dbReference>
<dbReference type="Proteomes" id="UP000198651">
    <property type="component" value="Chromosome I"/>
</dbReference>
<dbReference type="GO" id="GO:0008173">
    <property type="term" value="F:RNA methyltransferase activity"/>
    <property type="evidence" value="ECO:0007669"/>
    <property type="project" value="InterPro"/>
</dbReference>
<dbReference type="RefSeq" id="WP_092343377.1">
    <property type="nucleotide sequence ID" value="NZ_LN906597.1"/>
</dbReference>
<gene>
    <name evidence="5" type="primary">rlmB</name>
    <name evidence="5" type="ORF">Ark11_0892</name>
</gene>
<evidence type="ECO:0000256" key="2">
    <source>
        <dbReference type="ARBA" id="ARBA00022679"/>
    </source>
</evidence>
<dbReference type="SUPFAM" id="SSF75217">
    <property type="entry name" value="alpha/beta knot"/>
    <property type="match status" value="1"/>
</dbReference>
<dbReference type="SUPFAM" id="SSF55315">
    <property type="entry name" value="L30e-like"/>
    <property type="match status" value="1"/>
</dbReference>
<evidence type="ECO:0000259" key="4">
    <source>
        <dbReference type="SMART" id="SM00967"/>
    </source>
</evidence>
<dbReference type="GO" id="GO:0003723">
    <property type="term" value="F:RNA binding"/>
    <property type="evidence" value="ECO:0007669"/>
    <property type="project" value="InterPro"/>
</dbReference>
<keyword evidence="2 5" id="KW-0808">Transferase</keyword>
<dbReference type="Pfam" id="PF08032">
    <property type="entry name" value="SpoU_sub_bind"/>
    <property type="match status" value="1"/>
</dbReference>
<dbReference type="PANTHER" id="PTHR46429">
    <property type="entry name" value="23S RRNA (GUANOSINE-2'-O-)-METHYLTRANSFERASE RLMB"/>
    <property type="match status" value="1"/>
</dbReference>
<dbReference type="STRING" id="1561003.Ark11_0892"/>
<dbReference type="InterPro" id="IPR013123">
    <property type="entry name" value="SpoU_subst-bd"/>
</dbReference>
<dbReference type="GO" id="GO:0005829">
    <property type="term" value="C:cytosol"/>
    <property type="evidence" value="ECO:0007669"/>
    <property type="project" value="TreeGrafter"/>
</dbReference>
<keyword evidence="1 5" id="KW-0489">Methyltransferase</keyword>
<dbReference type="AlphaFoldDB" id="A0A0S4M1R0"/>
<organism evidence="5 6">
    <name type="scientific">Candidatus Ichthyocystis hellenicum</name>
    <dbReference type="NCBI Taxonomy" id="1561003"/>
    <lineage>
        <taxon>Bacteria</taxon>
        <taxon>Pseudomonadati</taxon>
        <taxon>Pseudomonadota</taxon>
        <taxon>Betaproteobacteria</taxon>
        <taxon>Burkholderiales</taxon>
        <taxon>Candidatus Ichthyocystis</taxon>
    </lineage>
</organism>
<protein>
    <submittedName>
        <fullName evidence="5">23S rRNA (Guanosine-2'-O-)-methyltransferase</fullName>
    </submittedName>
</protein>
<dbReference type="InterPro" id="IPR001537">
    <property type="entry name" value="SpoU_MeTrfase"/>
</dbReference>
<keyword evidence="6" id="KW-1185">Reference proteome</keyword>
<dbReference type="GO" id="GO:0006396">
    <property type="term" value="P:RNA processing"/>
    <property type="evidence" value="ECO:0007669"/>
    <property type="project" value="InterPro"/>
</dbReference>
<dbReference type="NCBIfam" id="TIGR00186">
    <property type="entry name" value="rRNA_methyl_3"/>
    <property type="match status" value="1"/>
</dbReference>
<dbReference type="OrthoDB" id="9794400at2"/>
<proteinExistence type="predicted"/>
<evidence type="ECO:0000256" key="1">
    <source>
        <dbReference type="ARBA" id="ARBA00022603"/>
    </source>
</evidence>
<dbReference type="PANTHER" id="PTHR46429:SF1">
    <property type="entry name" value="23S RRNA (GUANOSINE-2'-O-)-METHYLTRANSFERASE RLMB"/>
    <property type="match status" value="1"/>
</dbReference>
<keyword evidence="3" id="KW-0472">Membrane</keyword>
<feature type="transmembrane region" description="Helical" evidence="3">
    <location>
        <begin position="217"/>
        <end position="239"/>
    </location>
</feature>
<sequence>MSRFLMGFHALDMLLSSDCSRIRRVYYSSVRRDKRMDDALKNLEERSISIVSCGKSRLSHLVGDDHHQGIVIEVYPLPSCSIDDVLDSCDRPVLLVLDGVTDPHNFGACLRVADATGVTAVVVPKNNSSSLTGVVVKSSSGASEFIRLLSVTNLSRSLKIMYEERGIDVVGTDDNADLDLWSWRPEESECGVAVVLGSEGSGMRRLTRECCRRSIKIPMYGCVGSLNVSVASGVVLYYVRQRLSNG</sequence>
<dbReference type="Gene3D" id="3.40.1280.10">
    <property type="match status" value="1"/>
</dbReference>
<keyword evidence="3" id="KW-0812">Transmembrane</keyword>
<dbReference type="EMBL" id="LN906597">
    <property type="protein sequence ID" value="CUT17715.1"/>
    <property type="molecule type" value="Genomic_DNA"/>
</dbReference>
<dbReference type="GO" id="GO:0032259">
    <property type="term" value="P:methylation"/>
    <property type="evidence" value="ECO:0007669"/>
    <property type="project" value="UniProtKB-KW"/>
</dbReference>
<keyword evidence="3" id="KW-1133">Transmembrane helix</keyword>
<dbReference type="InterPro" id="IPR029026">
    <property type="entry name" value="tRNA_m1G_MTases_N"/>
</dbReference>
<name>A0A0S4M1R0_9BURK</name>
<evidence type="ECO:0000256" key="3">
    <source>
        <dbReference type="SAM" id="Phobius"/>
    </source>
</evidence>
<feature type="domain" description="RNA 2-O ribose methyltransferase substrate binding" evidence="4">
    <location>
        <begin position="4"/>
        <end position="80"/>
    </location>
</feature>
<dbReference type="CDD" id="cd18103">
    <property type="entry name" value="SpoU-like_RlmB"/>
    <property type="match status" value="1"/>
</dbReference>
<evidence type="ECO:0000313" key="5">
    <source>
        <dbReference type="EMBL" id="CUT17715.1"/>
    </source>
</evidence>
<reference evidence="6" key="1">
    <citation type="submission" date="2015-11" db="EMBL/GenBank/DDBJ databases">
        <authorList>
            <person name="Seth-Smith H.M.B."/>
        </authorList>
    </citation>
    <scope>NUCLEOTIDE SEQUENCE [LARGE SCALE GENOMIC DNA]</scope>
    <source>
        <strain evidence="6">2013Ark11</strain>
    </source>
</reference>